<evidence type="ECO:0000313" key="2">
    <source>
        <dbReference type="Proteomes" id="UP000789375"/>
    </source>
</evidence>
<gene>
    <name evidence="1" type="ORF">FMOSSE_LOCUS16420</name>
</gene>
<dbReference type="EMBL" id="CAJVPP010023153">
    <property type="protein sequence ID" value="CAG8746596.1"/>
    <property type="molecule type" value="Genomic_DNA"/>
</dbReference>
<dbReference type="AlphaFoldDB" id="A0A9N9NKK1"/>
<protein>
    <submittedName>
        <fullName evidence="1">14988_t:CDS:1</fullName>
    </submittedName>
</protein>
<comment type="caution">
    <text evidence="1">The sequence shown here is derived from an EMBL/GenBank/DDBJ whole genome shotgun (WGS) entry which is preliminary data.</text>
</comment>
<evidence type="ECO:0000313" key="1">
    <source>
        <dbReference type="EMBL" id="CAG8746596.1"/>
    </source>
</evidence>
<feature type="non-terminal residue" evidence="1">
    <location>
        <position position="77"/>
    </location>
</feature>
<sequence length="77" mass="9275">NDVGSREWPIFLMEFHRTWHFHKTAFPDNQHNLHWHLLMLRGVMQICEFTPPPNDSDKTDRLMRSMIRIKNSSKSNV</sequence>
<reference evidence="1" key="1">
    <citation type="submission" date="2021-06" db="EMBL/GenBank/DDBJ databases">
        <authorList>
            <person name="Kallberg Y."/>
            <person name="Tangrot J."/>
            <person name="Rosling A."/>
        </authorList>
    </citation>
    <scope>NUCLEOTIDE SEQUENCE</scope>
    <source>
        <strain evidence="1">87-6 pot B 2015</strain>
    </source>
</reference>
<feature type="non-terminal residue" evidence="1">
    <location>
        <position position="1"/>
    </location>
</feature>
<proteinExistence type="predicted"/>
<dbReference type="Proteomes" id="UP000789375">
    <property type="component" value="Unassembled WGS sequence"/>
</dbReference>
<organism evidence="1 2">
    <name type="scientific">Funneliformis mosseae</name>
    <name type="common">Endomycorrhizal fungus</name>
    <name type="synonym">Glomus mosseae</name>
    <dbReference type="NCBI Taxonomy" id="27381"/>
    <lineage>
        <taxon>Eukaryota</taxon>
        <taxon>Fungi</taxon>
        <taxon>Fungi incertae sedis</taxon>
        <taxon>Mucoromycota</taxon>
        <taxon>Glomeromycotina</taxon>
        <taxon>Glomeromycetes</taxon>
        <taxon>Glomerales</taxon>
        <taxon>Glomeraceae</taxon>
        <taxon>Funneliformis</taxon>
    </lineage>
</organism>
<accession>A0A9N9NKK1</accession>
<keyword evidence="2" id="KW-1185">Reference proteome</keyword>
<name>A0A9N9NKK1_FUNMO</name>